<evidence type="ECO:0000313" key="7">
    <source>
        <dbReference type="EMBL" id="TRY55530.1"/>
    </source>
</evidence>
<comment type="subcellular location">
    <subcellularLocation>
        <location evidence="1">Nucleus</location>
        <location evidence="1">Nucleolus</location>
    </subcellularLocation>
</comment>
<accession>A0A553MQS3</accession>
<dbReference type="GO" id="GO:0019899">
    <property type="term" value="F:enzyme binding"/>
    <property type="evidence" value="ECO:0007669"/>
    <property type="project" value="TreeGrafter"/>
</dbReference>
<gene>
    <name evidence="7" type="ORF">DNTS_003656</name>
</gene>
<dbReference type="Proteomes" id="UP000316079">
    <property type="component" value="Unassembled WGS sequence"/>
</dbReference>
<organism evidence="7 8">
    <name type="scientific">Danionella cerebrum</name>
    <dbReference type="NCBI Taxonomy" id="2873325"/>
    <lineage>
        <taxon>Eukaryota</taxon>
        <taxon>Metazoa</taxon>
        <taxon>Chordata</taxon>
        <taxon>Craniata</taxon>
        <taxon>Vertebrata</taxon>
        <taxon>Euteleostomi</taxon>
        <taxon>Actinopterygii</taxon>
        <taxon>Neopterygii</taxon>
        <taxon>Teleostei</taxon>
        <taxon>Ostariophysi</taxon>
        <taxon>Cypriniformes</taxon>
        <taxon>Danionidae</taxon>
        <taxon>Danioninae</taxon>
        <taxon>Danionella</taxon>
    </lineage>
</organism>
<feature type="compositionally biased region" description="Basic residues" evidence="6">
    <location>
        <begin position="41"/>
        <end position="57"/>
    </location>
</feature>
<dbReference type="InterPro" id="IPR023262">
    <property type="entry name" value="AROS"/>
</dbReference>
<dbReference type="EMBL" id="SRMA01027318">
    <property type="protein sequence ID" value="TRY55530.1"/>
    <property type="molecule type" value="Genomic_DNA"/>
</dbReference>
<keyword evidence="4" id="KW-0539">Nucleus</keyword>
<dbReference type="GO" id="GO:0005730">
    <property type="term" value="C:nucleolus"/>
    <property type="evidence" value="ECO:0007669"/>
    <property type="project" value="UniProtKB-SubCell"/>
</dbReference>
<dbReference type="Pfam" id="PF15684">
    <property type="entry name" value="AROS"/>
    <property type="match status" value="1"/>
</dbReference>
<feature type="compositionally biased region" description="Basic and acidic residues" evidence="6">
    <location>
        <begin position="8"/>
        <end position="18"/>
    </location>
</feature>
<feature type="region of interest" description="Disordered" evidence="6">
    <location>
        <begin position="92"/>
        <end position="132"/>
    </location>
</feature>
<dbReference type="PANTHER" id="PTHR31454:SF2">
    <property type="entry name" value="ACTIVE REGULATOR OF SIRT1"/>
    <property type="match status" value="1"/>
</dbReference>
<comment type="caution">
    <text evidence="7">The sequence shown here is derived from an EMBL/GenBank/DDBJ whole genome shotgun (WGS) entry which is preliminary data.</text>
</comment>
<feature type="compositionally biased region" description="Polar residues" evidence="6">
    <location>
        <begin position="92"/>
        <end position="112"/>
    </location>
</feature>
<evidence type="ECO:0000256" key="5">
    <source>
        <dbReference type="ARBA" id="ARBA00032748"/>
    </source>
</evidence>
<dbReference type="OrthoDB" id="6493910at2759"/>
<evidence type="ECO:0000256" key="1">
    <source>
        <dbReference type="ARBA" id="ARBA00004604"/>
    </source>
</evidence>
<proteinExistence type="inferred from homology"/>
<sequence>MSASVIRRGLELFVEKGKPRQKHNSTRKPTVMDQVSTDKQHLHKRIRQIQRGTKRQQSKNTVKDKKIHCVLDAYRKKQKKSQLSTNLQYFLNSDYKTGGSNSTKVQQQSAGRRSSHQPDLPQPRAEEKPIFTEKEFEKFQKEYFSKL</sequence>
<evidence type="ECO:0000313" key="8">
    <source>
        <dbReference type="Proteomes" id="UP000316079"/>
    </source>
</evidence>
<dbReference type="STRING" id="623744.A0A553MQS3"/>
<evidence type="ECO:0000256" key="3">
    <source>
        <dbReference type="ARBA" id="ARBA00016855"/>
    </source>
</evidence>
<dbReference type="PANTHER" id="PTHR31454">
    <property type="entry name" value="ACTIVE REGULATOR OF SIRT1"/>
    <property type="match status" value="1"/>
</dbReference>
<feature type="region of interest" description="Disordered" evidence="6">
    <location>
        <begin position="1"/>
        <end position="64"/>
    </location>
</feature>
<reference evidence="7 8" key="1">
    <citation type="journal article" date="2019" name="Sci. Data">
        <title>Hybrid genome assembly and annotation of Danionella translucida.</title>
        <authorList>
            <person name="Kadobianskyi M."/>
            <person name="Schulze L."/>
            <person name="Schuelke M."/>
            <person name="Judkewitz B."/>
        </authorList>
    </citation>
    <scope>NUCLEOTIDE SEQUENCE [LARGE SCALE GENOMIC DNA]</scope>
    <source>
        <strain evidence="7 8">Bolton</strain>
    </source>
</reference>
<keyword evidence="8" id="KW-1185">Reference proteome</keyword>
<name>A0A553MQS3_9TELE</name>
<evidence type="ECO:0000256" key="4">
    <source>
        <dbReference type="ARBA" id="ARBA00023242"/>
    </source>
</evidence>
<dbReference type="AlphaFoldDB" id="A0A553MQS3"/>
<dbReference type="PRINTS" id="PR02029">
    <property type="entry name" value="ACTREGSIRT1"/>
</dbReference>
<evidence type="ECO:0000256" key="2">
    <source>
        <dbReference type="ARBA" id="ARBA00007318"/>
    </source>
</evidence>
<evidence type="ECO:0000256" key="6">
    <source>
        <dbReference type="SAM" id="MobiDB-lite"/>
    </source>
</evidence>
<comment type="similarity">
    <text evidence="2">Belongs to the AROS family.</text>
</comment>
<protein>
    <recommendedName>
        <fullName evidence="3">Active regulator of SIRT1</fullName>
    </recommendedName>
    <alternativeName>
        <fullName evidence="5">40S ribosomal protein S19-binding protein 1</fullName>
    </alternativeName>
</protein>